<protein>
    <submittedName>
        <fullName evidence="7">Protein TonB</fullName>
    </submittedName>
</protein>
<evidence type="ECO:0000256" key="4">
    <source>
        <dbReference type="ARBA" id="ARBA00023136"/>
    </source>
</evidence>
<comment type="caution">
    <text evidence="7">The sequence shown here is derived from an EMBL/GenBank/DDBJ whole genome shotgun (WGS) entry which is preliminary data.</text>
</comment>
<evidence type="ECO:0000256" key="2">
    <source>
        <dbReference type="ARBA" id="ARBA00022692"/>
    </source>
</evidence>
<keyword evidence="3" id="KW-1133">Transmembrane helix</keyword>
<dbReference type="InterPro" id="IPR006260">
    <property type="entry name" value="TonB/TolA_C"/>
</dbReference>
<accession>A0ABX0U1C7</accession>
<keyword evidence="4" id="KW-0472">Membrane</keyword>
<dbReference type="RefSeq" id="WP_140046732.1">
    <property type="nucleotide sequence ID" value="NZ_BAAAEV010000001.1"/>
</dbReference>
<reference evidence="7 8" key="1">
    <citation type="submission" date="2020-03" db="EMBL/GenBank/DDBJ databases">
        <title>Genomic Encyclopedia of Type Strains, Phase IV (KMG-IV): sequencing the most valuable type-strain genomes for metagenomic binning, comparative biology and taxonomic classification.</title>
        <authorList>
            <person name="Goeker M."/>
        </authorList>
    </citation>
    <scope>NUCLEOTIDE SEQUENCE [LARGE SCALE GENOMIC DNA]</scope>
    <source>
        <strain evidence="7 8">DSM 22753</strain>
    </source>
</reference>
<name>A0ABX0U1C7_9SPHN</name>
<feature type="region of interest" description="Disordered" evidence="5">
    <location>
        <begin position="54"/>
        <end position="154"/>
    </location>
</feature>
<evidence type="ECO:0000313" key="7">
    <source>
        <dbReference type="EMBL" id="NIJ24365.1"/>
    </source>
</evidence>
<dbReference type="Proteomes" id="UP000788153">
    <property type="component" value="Unassembled WGS sequence"/>
</dbReference>
<dbReference type="Gene3D" id="3.30.1150.10">
    <property type="match status" value="1"/>
</dbReference>
<feature type="compositionally biased region" description="Pro residues" evidence="5">
    <location>
        <begin position="89"/>
        <end position="104"/>
    </location>
</feature>
<evidence type="ECO:0000256" key="1">
    <source>
        <dbReference type="ARBA" id="ARBA00004167"/>
    </source>
</evidence>
<evidence type="ECO:0000313" key="8">
    <source>
        <dbReference type="Proteomes" id="UP000788153"/>
    </source>
</evidence>
<dbReference type="NCBIfam" id="TIGR01352">
    <property type="entry name" value="tonB_Cterm"/>
    <property type="match status" value="1"/>
</dbReference>
<comment type="subcellular location">
    <subcellularLocation>
        <location evidence="1">Membrane</location>
        <topology evidence="1">Single-pass membrane protein</topology>
    </subcellularLocation>
</comment>
<keyword evidence="8" id="KW-1185">Reference proteome</keyword>
<proteinExistence type="predicted"/>
<evidence type="ECO:0000256" key="3">
    <source>
        <dbReference type="ARBA" id="ARBA00022989"/>
    </source>
</evidence>
<feature type="compositionally biased region" description="Pro residues" evidence="5">
    <location>
        <begin position="54"/>
        <end position="66"/>
    </location>
</feature>
<feature type="domain" description="TonB C-terminal" evidence="6">
    <location>
        <begin position="177"/>
        <end position="235"/>
    </location>
</feature>
<keyword evidence="2" id="KW-0812">Transmembrane</keyword>
<evidence type="ECO:0000259" key="6">
    <source>
        <dbReference type="Pfam" id="PF03544"/>
    </source>
</evidence>
<organism evidence="7 8">
    <name type="scientific">Sphingomonas japonica</name>
    <dbReference type="NCBI Taxonomy" id="511662"/>
    <lineage>
        <taxon>Bacteria</taxon>
        <taxon>Pseudomonadati</taxon>
        <taxon>Pseudomonadota</taxon>
        <taxon>Alphaproteobacteria</taxon>
        <taxon>Sphingomonadales</taxon>
        <taxon>Sphingomonadaceae</taxon>
        <taxon>Sphingomonas</taxon>
    </lineage>
</organism>
<sequence length="256" mass="26187">MPTYAPSPADRIKSAALAVALTGLAGWALVAGLGIDVQRAVADSLATFTVLPEAVPPPVEQPPPDPVESAEPEGEAAPPNLRSQATPIVAPPPPIPIRLPPPVVTAPVAGTGSDASQGAADIPGPGTGAGGSGDGTGSGGSGDGSGGGGRAEIPPRQIAGAISSREIARALPDQAFRGTVSVWFDVEADGRVSDCGIDRSSGNRAYDALICRLIRQRFRFDPARDAQGRAVPSTIVEDHSWEMDLRLIDRGTRRVF</sequence>
<dbReference type="InterPro" id="IPR037682">
    <property type="entry name" value="TonB_C"/>
</dbReference>
<dbReference type="SUPFAM" id="SSF74653">
    <property type="entry name" value="TolA/TonB C-terminal domain"/>
    <property type="match status" value="1"/>
</dbReference>
<feature type="compositionally biased region" description="Gly residues" evidence="5">
    <location>
        <begin position="125"/>
        <end position="150"/>
    </location>
</feature>
<feature type="compositionally biased region" description="Low complexity" evidence="5">
    <location>
        <begin position="105"/>
        <end position="124"/>
    </location>
</feature>
<gene>
    <name evidence="7" type="ORF">FHT01_001907</name>
</gene>
<dbReference type="Pfam" id="PF03544">
    <property type="entry name" value="TonB_C"/>
    <property type="match status" value="1"/>
</dbReference>
<dbReference type="EMBL" id="JAASQP010000001">
    <property type="protein sequence ID" value="NIJ24365.1"/>
    <property type="molecule type" value="Genomic_DNA"/>
</dbReference>
<evidence type="ECO:0000256" key="5">
    <source>
        <dbReference type="SAM" id="MobiDB-lite"/>
    </source>
</evidence>